<evidence type="ECO:0000313" key="13">
    <source>
        <dbReference type="Proteomes" id="UP000675881"/>
    </source>
</evidence>
<comment type="function">
    <text evidence="10">Ligand for members of the frizzled family of seven transmembrane receptors.</text>
</comment>
<evidence type="ECO:0000256" key="3">
    <source>
        <dbReference type="ARBA" id="ARBA00022473"/>
    </source>
</evidence>
<reference evidence="12" key="1">
    <citation type="submission" date="2014-05" db="EMBL/GenBank/DDBJ databases">
        <authorList>
            <person name="Chronopoulou M."/>
        </authorList>
    </citation>
    <scope>NUCLEOTIDE SEQUENCE</scope>
    <source>
        <tissue evidence="12">Whole organism</tissue>
    </source>
</reference>
<proteinExistence type="inferred from homology"/>
<dbReference type="PANTHER" id="PTHR12027">
    <property type="entry name" value="WNT RELATED"/>
    <property type="match status" value="1"/>
</dbReference>
<dbReference type="GO" id="GO:0000902">
    <property type="term" value="P:cell morphogenesis"/>
    <property type="evidence" value="ECO:0007669"/>
    <property type="project" value="UniProtKB-ARBA"/>
</dbReference>
<dbReference type="GO" id="GO:0060070">
    <property type="term" value="P:canonical Wnt signaling pathway"/>
    <property type="evidence" value="ECO:0007669"/>
    <property type="project" value="TreeGrafter"/>
</dbReference>
<evidence type="ECO:0000256" key="2">
    <source>
        <dbReference type="ARBA" id="ARBA00005683"/>
    </source>
</evidence>
<dbReference type="CDD" id="cd19337">
    <property type="entry name" value="Wnt_Wnt5"/>
    <property type="match status" value="1"/>
</dbReference>
<evidence type="ECO:0000256" key="10">
    <source>
        <dbReference type="RuleBase" id="RU003500"/>
    </source>
</evidence>
<keyword evidence="9" id="KW-0449">Lipoprotein</keyword>
<dbReference type="PROSITE" id="PS00246">
    <property type="entry name" value="WNT1"/>
    <property type="match status" value="1"/>
</dbReference>
<dbReference type="GO" id="GO:0005125">
    <property type="term" value="F:cytokine activity"/>
    <property type="evidence" value="ECO:0007669"/>
    <property type="project" value="TreeGrafter"/>
</dbReference>
<dbReference type="PANTHER" id="PTHR12027:SF77">
    <property type="entry name" value="PROTEIN WNT-5"/>
    <property type="match status" value="1"/>
</dbReference>
<dbReference type="InterPro" id="IPR018161">
    <property type="entry name" value="Wnt_CS"/>
</dbReference>
<dbReference type="GO" id="GO:0030182">
    <property type="term" value="P:neuron differentiation"/>
    <property type="evidence" value="ECO:0007669"/>
    <property type="project" value="TreeGrafter"/>
</dbReference>
<organism evidence="12">
    <name type="scientific">Lepeophtheirus salmonis</name>
    <name type="common">Salmon louse</name>
    <name type="synonym">Caligus salmonis</name>
    <dbReference type="NCBI Taxonomy" id="72036"/>
    <lineage>
        <taxon>Eukaryota</taxon>
        <taxon>Metazoa</taxon>
        <taxon>Ecdysozoa</taxon>
        <taxon>Arthropoda</taxon>
        <taxon>Crustacea</taxon>
        <taxon>Multicrustacea</taxon>
        <taxon>Hexanauplia</taxon>
        <taxon>Copepoda</taxon>
        <taxon>Siphonostomatoida</taxon>
        <taxon>Caligidae</taxon>
        <taxon>Lepeophtheirus</taxon>
    </lineage>
</organism>
<keyword evidence="3 10" id="KW-0217">Developmental protein</keyword>
<dbReference type="InterPro" id="IPR005817">
    <property type="entry name" value="Wnt"/>
</dbReference>
<keyword evidence="13" id="KW-1185">Reference proteome</keyword>
<dbReference type="InterPro" id="IPR043158">
    <property type="entry name" value="Wnt_C"/>
</dbReference>
<evidence type="ECO:0000256" key="5">
    <source>
        <dbReference type="ARBA" id="ARBA00022530"/>
    </source>
</evidence>
<dbReference type="EMBL" id="HACA01009327">
    <property type="protein sequence ID" value="CDW26688.1"/>
    <property type="molecule type" value="Transcribed_RNA"/>
</dbReference>
<keyword evidence="7" id="KW-1015">Disulfide bond</keyword>
<keyword evidence="8" id="KW-0325">Glycoprotein</keyword>
<dbReference type="Pfam" id="PF00110">
    <property type="entry name" value="wnt"/>
    <property type="match status" value="1"/>
</dbReference>
<comment type="subcellular location">
    <subcellularLocation>
        <location evidence="1 10">Secreted</location>
        <location evidence="1 10">Extracellular space</location>
        <location evidence="1 10">Extracellular matrix</location>
    </subcellularLocation>
</comment>
<keyword evidence="4" id="KW-0964">Secreted</keyword>
<gene>
    <name evidence="11" type="ORF">LSAA_8602</name>
</gene>
<dbReference type="OrthoDB" id="5945655at2759"/>
<keyword evidence="6 10" id="KW-0879">Wnt signaling pathway</keyword>
<dbReference type="PRINTS" id="PR01349">
    <property type="entry name" value="WNTPROTEIN"/>
</dbReference>
<keyword evidence="5" id="KW-0272">Extracellular matrix</keyword>
<dbReference type="Proteomes" id="UP000675881">
    <property type="component" value="Chromosome 4"/>
</dbReference>
<reference evidence="11" key="2">
    <citation type="submission" date="2021-02" db="EMBL/GenBank/DDBJ databases">
        <authorList>
            <person name="Bekaert M."/>
        </authorList>
    </citation>
    <scope>NUCLEOTIDE SEQUENCE</scope>
    <source>
        <strain evidence="11">IoA-00</strain>
    </source>
</reference>
<evidence type="ECO:0000256" key="8">
    <source>
        <dbReference type="ARBA" id="ARBA00023180"/>
    </source>
</evidence>
<dbReference type="SMART" id="SM00097">
    <property type="entry name" value="WNT1"/>
    <property type="match status" value="1"/>
</dbReference>
<dbReference type="GO" id="GO:0005615">
    <property type="term" value="C:extracellular space"/>
    <property type="evidence" value="ECO:0007669"/>
    <property type="project" value="TreeGrafter"/>
</dbReference>
<comment type="similarity">
    <text evidence="2 10">Belongs to the Wnt family.</text>
</comment>
<evidence type="ECO:0000313" key="11">
    <source>
        <dbReference type="EMBL" id="CAF2929498.1"/>
    </source>
</evidence>
<dbReference type="GO" id="GO:0005109">
    <property type="term" value="F:frizzled binding"/>
    <property type="evidence" value="ECO:0007669"/>
    <property type="project" value="TreeGrafter"/>
</dbReference>
<evidence type="ECO:0000256" key="7">
    <source>
        <dbReference type="ARBA" id="ARBA00023157"/>
    </source>
</evidence>
<dbReference type="Gene3D" id="3.30.2460.20">
    <property type="match status" value="1"/>
</dbReference>
<evidence type="ECO:0000256" key="6">
    <source>
        <dbReference type="ARBA" id="ARBA00022687"/>
    </source>
</evidence>
<dbReference type="GO" id="GO:0007517">
    <property type="term" value="P:muscle organ development"/>
    <property type="evidence" value="ECO:0007669"/>
    <property type="project" value="UniProtKB-ARBA"/>
</dbReference>
<accession>A0A0K2TKW3</accession>
<protein>
    <recommendedName>
        <fullName evidence="10">Protein Wnt</fullName>
    </recommendedName>
</protein>
<evidence type="ECO:0000256" key="4">
    <source>
        <dbReference type="ARBA" id="ARBA00022525"/>
    </source>
</evidence>
<evidence type="ECO:0000313" key="12">
    <source>
        <dbReference type="EMBL" id="CDW26688.1"/>
    </source>
</evidence>
<dbReference type="GO" id="GO:0045165">
    <property type="term" value="P:cell fate commitment"/>
    <property type="evidence" value="ECO:0007669"/>
    <property type="project" value="TreeGrafter"/>
</dbReference>
<sequence>MKQCSSNNSSTCLMKRLWPTAFTFCFLFLHVESIKNLGNWMALGMQGGSLLQQSDLLLLGSTSPLCNQITGLTMGQRKLCMLYTDHMMHVGRGARTGISECQFQFRHNKWNCSTVDDTTVLGPVLNIPSKEAAFANAIASAGVVYSISRGCRDGQLSSCGCSDASRPNELKKEWIWGGCGDNINYGYKFSKNFIDIREREVNHERGGDDHARQLMNLHNNEAGRRAVIRNMKVTCKCHGVSGSCSLITCWQQLSPFRKVGDYLQDKYKIATKVRSTRQGRLKVRKRSGIIPTANDLIFIDQSPNYCHPNSTTGSLGTQSRRCNKNSKGPDGCQQMCCRRGYTTLRTRIKERCKCKFHWCCYVECESCFKRVELTVCK</sequence>
<dbReference type="FunFam" id="3.30.2460.20:FF:000001">
    <property type="entry name" value="Wnt homolog"/>
    <property type="match status" value="1"/>
</dbReference>
<name>A0A0K2TKW3_LEPSM</name>
<dbReference type="EMBL" id="HG994583">
    <property type="protein sequence ID" value="CAF2929498.1"/>
    <property type="molecule type" value="Genomic_DNA"/>
</dbReference>
<evidence type="ECO:0000256" key="9">
    <source>
        <dbReference type="ARBA" id="ARBA00023288"/>
    </source>
</evidence>
<dbReference type="AlphaFoldDB" id="A0A0K2TKW3"/>
<evidence type="ECO:0000256" key="1">
    <source>
        <dbReference type="ARBA" id="ARBA00004498"/>
    </source>
</evidence>